<keyword evidence="3 7" id="KW-0812">Transmembrane</keyword>
<dbReference type="RefSeq" id="WP_016458151.1">
    <property type="nucleotide sequence ID" value="NZ_KE150447.1"/>
</dbReference>
<feature type="transmembrane region" description="Helical" evidence="7">
    <location>
        <begin position="331"/>
        <end position="349"/>
    </location>
</feature>
<keyword evidence="11" id="KW-1185">Reference proteome</keyword>
<dbReference type="PANTHER" id="PTHR34390">
    <property type="entry name" value="UPF0442 PROTEIN YJJB-RELATED"/>
    <property type="match status" value="1"/>
</dbReference>
<dbReference type="HOGENOM" id="CLU_023738_0_0_11"/>
<feature type="transmembrane region" description="Helical" evidence="7">
    <location>
        <begin position="177"/>
        <end position="210"/>
    </location>
</feature>
<evidence type="ECO:0000256" key="1">
    <source>
        <dbReference type="ARBA" id="ARBA00004651"/>
    </source>
</evidence>
<evidence type="ECO:0000256" key="3">
    <source>
        <dbReference type="ARBA" id="ARBA00022692"/>
    </source>
</evidence>
<evidence type="ECO:0000313" key="11">
    <source>
        <dbReference type="Proteomes" id="UP000014408"/>
    </source>
</evidence>
<dbReference type="InterPro" id="IPR010619">
    <property type="entry name" value="ThrE-like_N"/>
</dbReference>
<organism evidence="10 11">
    <name type="scientific">Corynebacterium pyruviciproducens ATCC BAA-1742</name>
    <dbReference type="NCBI Taxonomy" id="1125779"/>
    <lineage>
        <taxon>Bacteria</taxon>
        <taxon>Bacillati</taxon>
        <taxon>Actinomycetota</taxon>
        <taxon>Actinomycetes</taxon>
        <taxon>Mycobacteriales</taxon>
        <taxon>Corynebacteriaceae</taxon>
        <taxon>Corynebacterium</taxon>
    </lineage>
</organism>
<dbReference type="eggNOG" id="COG3610">
    <property type="taxonomic scope" value="Bacteria"/>
</dbReference>
<dbReference type="eggNOG" id="COG2966">
    <property type="taxonomic scope" value="Bacteria"/>
</dbReference>
<evidence type="ECO:0008006" key="12">
    <source>
        <dbReference type="Google" id="ProtNLM"/>
    </source>
</evidence>
<feature type="transmembrane region" description="Helical" evidence="7">
    <location>
        <begin position="249"/>
        <end position="270"/>
    </location>
</feature>
<evidence type="ECO:0000259" key="8">
    <source>
        <dbReference type="Pfam" id="PF06738"/>
    </source>
</evidence>
<evidence type="ECO:0000259" key="9">
    <source>
        <dbReference type="Pfam" id="PF12821"/>
    </source>
</evidence>
<accession>S2Z4N7</accession>
<dbReference type="GO" id="GO:0015744">
    <property type="term" value="P:succinate transport"/>
    <property type="evidence" value="ECO:0007669"/>
    <property type="project" value="TreeGrafter"/>
</dbReference>
<dbReference type="PATRIC" id="fig|1125779.3.peg.1367"/>
<feature type="domain" description="Threonine/Serine exporter ThrE" evidence="9">
    <location>
        <begin position="335"/>
        <end position="460"/>
    </location>
</feature>
<evidence type="ECO:0000256" key="4">
    <source>
        <dbReference type="ARBA" id="ARBA00022989"/>
    </source>
</evidence>
<dbReference type="AlphaFoldDB" id="S2Z4N7"/>
<feature type="domain" description="Threonine/serine exporter-like N-terminal" evidence="8">
    <location>
        <begin position="63"/>
        <end position="306"/>
    </location>
</feature>
<comment type="subcellular location">
    <subcellularLocation>
        <location evidence="1">Cell membrane</location>
        <topology evidence="1">Multi-pass membrane protein</topology>
    </subcellularLocation>
</comment>
<evidence type="ECO:0000256" key="2">
    <source>
        <dbReference type="ARBA" id="ARBA00022475"/>
    </source>
</evidence>
<dbReference type="GO" id="GO:0005886">
    <property type="term" value="C:plasma membrane"/>
    <property type="evidence" value="ECO:0007669"/>
    <property type="project" value="UniProtKB-SubCell"/>
</dbReference>
<dbReference type="PANTHER" id="PTHR34390:SF2">
    <property type="entry name" value="SUCCINATE TRANSPORTER SUBUNIT YJJP-RELATED"/>
    <property type="match status" value="1"/>
</dbReference>
<gene>
    <name evidence="10" type="ORF">HMPREF1219_01405</name>
</gene>
<feature type="transmembrane region" description="Helical" evidence="7">
    <location>
        <begin position="436"/>
        <end position="463"/>
    </location>
</feature>
<keyword evidence="5 7" id="KW-0472">Membrane</keyword>
<feature type="transmembrane region" description="Helical" evidence="7">
    <location>
        <begin position="222"/>
        <end position="243"/>
    </location>
</feature>
<feature type="transmembrane region" description="Helical" evidence="7">
    <location>
        <begin position="380"/>
        <end position="399"/>
    </location>
</feature>
<feature type="transmembrane region" description="Helical" evidence="7">
    <location>
        <begin position="291"/>
        <end position="319"/>
    </location>
</feature>
<reference evidence="10 11" key="1">
    <citation type="submission" date="2013-05" db="EMBL/GenBank/DDBJ databases">
        <title>The Genome Sequence of Corynebacterium pyruviciproducens 1773O (ATCC BAA-1742).</title>
        <authorList>
            <consortium name="The Broad Institute Genomics Platform"/>
            <person name="Earl A."/>
            <person name="Ward D."/>
            <person name="Feldgarden M."/>
            <person name="Gevers D."/>
            <person name="Tong J."/>
            <person name="Walker B."/>
            <person name="Young S."/>
            <person name="Zeng Q."/>
            <person name="Gargeya S."/>
            <person name="Fitzgerald M."/>
            <person name="Haas B."/>
            <person name="Abouelleil A."/>
            <person name="Allen A.W."/>
            <person name="Alvarado L."/>
            <person name="Arachchi H.M."/>
            <person name="Berlin A.M."/>
            <person name="Chapman S.B."/>
            <person name="Gainer-Dewar J."/>
            <person name="Goldberg J."/>
            <person name="Griggs A."/>
            <person name="Gujja S."/>
            <person name="Hansen M."/>
            <person name="Howarth C."/>
            <person name="Imamovic A."/>
            <person name="Ireland A."/>
            <person name="Larimer J."/>
            <person name="McCowan C."/>
            <person name="Murphy C."/>
            <person name="Pearson M."/>
            <person name="Poon T.W."/>
            <person name="Priest M."/>
            <person name="Roberts A."/>
            <person name="Saif S."/>
            <person name="Shea T."/>
            <person name="Sisk P."/>
            <person name="Sykes S."/>
            <person name="Wortman J."/>
            <person name="Nusbaum C."/>
            <person name="Birren B."/>
        </authorList>
    </citation>
    <scope>NUCLEOTIDE SEQUENCE [LARGE SCALE GENOMIC DNA]</scope>
    <source>
        <strain evidence="10 11">ATCC BAA-1742</strain>
    </source>
</reference>
<dbReference type="Pfam" id="PF12821">
    <property type="entry name" value="ThrE_2"/>
    <property type="match status" value="1"/>
</dbReference>
<dbReference type="STRING" id="1125779.HMPREF1219_01405"/>
<dbReference type="InterPro" id="IPR024528">
    <property type="entry name" value="ThrE_2"/>
</dbReference>
<evidence type="ECO:0000256" key="5">
    <source>
        <dbReference type="ARBA" id="ARBA00023136"/>
    </source>
</evidence>
<keyword evidence="4 7" id="KW-1133">Transmembrane helix</keyword>
<comment type="caution">
    <text evidence="10">The sequence shown here is derived from an EMBL/GenBank/DDBJ whole genome shotgun (WGS) entry which is preliminary data.</text>
</comment>
<protein>
    <recommendedName>
        <fullName evidence="12">Threonine export protein</fullName>
    </recommendedName>
</protein>
<comment type="similarity">
    <text evidence="6">Belongs to the ThrE exporter (TC 2.A.79) family.</text>
</comment>
<evidence type="ECO:0000313" key="10">
    <source>
        <dbReference type="EMBL" id="EPD69180.1"/>
    </source>
</evidence>
<evidence type="ECO:0000256" key="7">
    <source>
        <dbReference type="SAM" id="Phobius"/>
    </source>
</evidence>
<proteinExistence type="inferred from homology"/>
<dbReference type="GO" id="GO:0022857">
    <property type="term" value="F:transmembrane transporter activity"/>
    <property type="evidence" value="ECO:0007669"/>
    <property type="project" value="InterPro"/>
</dbReference>
<sequence>MNSTHAWQAEIMANILRALRLRANTSDRIATIDAAKASPPPSPLQPVELTNEHQVAGVLLIGARVGELLISAGTANRDVQAQMRSVINAYGLYDVHIDVTLNTIQLSTHIGNEDGDTTPVTVLRVVRRGAMDFSKLSRLDRLIRSIRAGAINPATADAQLTSLWNSQSPYGVGLELLGWGALAGGFAMVLGGTPIVGIVALITAMVIMAVYKVIGKMGLGDFFSLMAGGFIAVIPAAGAFWLAQNSGTSINASLIIASGIVVLVAGLTLVQSLEDAIMGAPVTASARFFESMLNTGAIIAGVSLGVKASLTLGIMLPAIETQTAPDFQHNAVKIILGGIAAAGYSLACYSEWTSIWVSGLTTMIGSAAFYLLFLPMGLGGTFSAGLAATLIGLIGGLLARRFLIPPLIIAIAGVTPLLPGLRIYRSIYAIIHEQLLVGISSMAIALGTAVALAAGIVLGEWIARRLRRPKPFKPYQNIIRRRYSFKRSSR</sequence>
<name>S2Z4N7_9CORY</name>
<feature type="transmembrane region" description="Helical" evidence="7">
    <location>
        <begin position="406"/>
        <end position="424"/>
    </location>
</feature>
<dbReference type="EMBL" id="ATBY01000014">
    <property type="protein sequence ID" value="EPD69180.1"/>
    <property type="molecule type" value="Genomic_DNA"/>
</dbReference>
<dbReference type="Proteomes" id="UP000014408">
    <property type="component" value="Unassembled WGS sequence"/>
</dbReference>
<dbReference type="NCBIfam" id="NF047720">
    <property type="entry name" value="ThrSerExpThrE"/>
    <property type="match status" value="1"/>
</dbReference>
<dbReference type="Pfam" id="PF06738">
    <property type="entry name" value="ThrE"/>
    <property type="match status" value="1"/>
</dbReference>
<keyword evidence="2" id="KW-1003">Cell membrane</keyword>
<dbReference type="InterPro" id="IPR050539">
    <property type="entry name" value="ThrE_Dicarb/AminoAcid_Exp"/>
</dbReference>
<evidence type="ECO:0000256" key="6">
    <source>
        <dbReference type="ARBA" id="ARBA00034125"/>
    </source>
</evidence>